<dbReference type="PANTHER" id="PTHR13707:SF60">
    <property type="entry name" value="ACETATE COA-TRANSFERASE SUBUNIT ALPHA"/>
    <property type="match status" value="1"/>
</dbReference>
<keyword evidence="1" id="KW-0808">Transferase</keyword>
<dbReference type="PANTHER" id="PTHR13707">
    <property type="entry name" value="KETOACID-COENZYME A TRANSFERASE"/>
    <property type="match status" value="1"/>
</dbReference>
<keyword evidence="3" id="KW-1185">Reference proteome</keyword>
<gene>
    <name evidence="2" type="ORF">HA039_07450</name>
</gene>
<sequence>MERAASGAAAVAGIAPGSAVAIGGEDAETLPWALVDAVREAGLTDLHVVCSEAVLLSDPVRTLLAAGGVARLTCAGDGGRVRGLPEAITVRWLPPADLNERLEAADASITAFLAPVAPDGDPSGPSPGAPAYRREEALRCDAALIRAVRVDSAGNLVLGSGPSGTEARMAKAGGLTLVQTPAMDKRRLHSAEVDVPGIHVDRVLPAHAWP</sequence>
<dbReference type="EMBL" id="CP050177">
    <property type="protein sequence ID" value="QIQ02154.1"/>
    <property type="molecule type" value="Genomic_DNA"/>
</dbReference>
<accession>A0A6G9GVD2</accession>
<dbReference type="Proteomes" id="UP000501179">
    <property type="component" value="Chromosome"/>
</dbReference>
<proteinExistence type="predicted"/>
<organism evidence="2 3">
    <name type="scientific">Streptomyces liangshanensis</name>
    <dbReference type="NCBI Taxonomy" id="2717324"/>
    <lineage>
        <taxon>Bacteria</taxon>
        <taxon>Bacillati</taxon>
        <taxon>Actinomycetota</taxon>
        <taxon>Actinomycetes</taxon>
        <taxon>Kitasatosporales</taxon>
        <taxon>Streptomycetaceae</taxon>
        <taxon>Streptomyces</taxon>
    </lineage>
</organism>
<evidence type="ECO:0000313" key="2">
    <source>
        <dbReference type="EMBL" id="QIQ02154.1"/>
    </source>
</evidence>
<dbReference type="InterPro" id="IPR004165">
    <property type="entry name" value="CoA_trans_fam_I"/>
</dbReference>
<dbReference type="GO" id="GO:0008410">
    <property type="term" value="F:CoA-transferase activity"/>
    <property type="evidence" value="ECO:0007669"/>
    <property type="project" value="InterPro"/>
</dbReference>
<dbReference type="RefSeq" id="WP_167025601.1">
    <property type="nucleotide sequence ID" value="NZ_CP050177.1"/>
</dbReference>
<dbReference type="Gene3D" id="3.40.1080.10">
    <property type="entry name" value="Glutaconate Coenzyme A-transferase"/>
    <property type="match status" value="1"/>
</dbReference>
<dbReference type="AlphaFoldDB" id="A0A6G9GVD2"/>
<dbReference type="SUPFAM" id="SSF100950">
    <property type="entry name" value="NagB/RpiA/CoA transferase-like"/>
    <property type="match status" value="1"/>
</dbReference>
<name>A0A6G9GVD2_9ACTN</name>
<reference evidence="2 3" key="1">
    <citation type="submission" date="2020-03" db="EMBL/GenBank/DDBJ databases">
        <title>A novel species.</title>
        <authorList>
            <person name="Gao J."/>
        </authorList>
    </citation>
    <scope>NUCLEOTIDE SEQUENCE [LARGE SCALE GENOMIC DNA]</scope>
    <source>
        <strain evidence="2 3">QMT-12</strain>
    </source>
</reference>
<dbReference type="InterPro" id="IPR037171">
    <property type="entry name" value="NagB/RpiA_transferase-like"/>
</dbReference>
<evidence type="ECO:0000313" key="3">
    <source>
        <dbReference type="Proteomes" id="UP000501179"/>
    </source>
</evidence>
<dbReference type="Pfam" id="PF01144">
    <property type="entry name" value="CoA_trans"/>
    <property type="match status" value="1"/>
</dbReference>
<evidence type="ECO:0000256" key="1">
    <source>
        <dbReference type="ARBA" id="ARBA00022679"/>
    </source>
</evidence>
<dbReference type="KEGG" id="slia:HA039_07450"/>
<protein>
    <submittedName>
        <fullName evidence="2">Uncharacterized protein</fullName>
    </submittedName>
</protein>